<evidence type="ECO:0000313" key="3">
    <source>
        <dbReference type="EMBL" id="KAH9382291.1"/>
    </source>
</evidence>
<protein>
    <recommendedName>
        <fullName evidence="2">HTH psq-type domain-containing protein</fullName>
    </recommendedName>
</protein>
<proteinExistence type="predicted"/>
<accession>A0A9J6H4Q0</accession>
<comment type="caution">
    <text evidence="3">The sequence shown here is derived from an EMBL/GenBank/DDBJ whole genome shotgun (WGS) entry which is preliminary data.</text>
</comment>
<dbReference type="Gene3D" id="1.10.10.60">
    <property type="entry name" value="Homeodomain-like"/>
    <property type="match status" value="1"/>
</dbReference>
<comment type="subcellular location">
    <subcellularLocation>
        <location evidence="1">Nucleus</location>
    </subcellularLocation>
</comment>
<dbReference type="GO" id="GO:0005634">
    <property type="term" value="C:nucleus"/>
    <property type="evidence" value="ECO:0007669"/>
    <property type="project" value="UniProtKB-SubCell"/>
</dbReference>
<evidence type="ECO:0000259" key="2">
    <source>
        <dbReference type="Pfam" id="PF04218"/>
    </source>
</evidence>
<dbReference type="OrthoDB" id="6483977at2759"/>
<sequence>MSRKRKALSFKEKSEILKKVDKNPNKRRVDLAKELGLAPSTLCTIVGQRDILLKNAQNFSGNVKQAKIGTHVKLGEVLLTWFREVTAAGPSRSRCSAPHR</sequence>
<dbReference type="Pfam" id="PF04218">
    <property type="entry name" value="CENP-B_N"/>
    <property type="match status" value="1"/>
</dbReference>
<dbReference type="GO" id="GO:0003677">
    <property type="term" value="F:DNA binding"/>
    <property type="evidence" value="ECO:0007669"/>
    <property type="project" value="InterPro"/>
</dbReference>
<dbReference type="Proteomes" id="UP000821853">
    <property type="component" value="Chromosome 9"/>
</dbReference>
<dbReference type="VEuPathDB" id="VectorBase:HLOH_052095"/>
<organism evidence="3 4">
    <name type="scientific">Haemaphysalis longicornis</name>
    <name type="common">Bush tick</name>
    <dbReference type="NCBI Taxonomy" id="44386"/>
    <lineage>
        <taxon>Eukaryota</taxon>
        <taxon>Metazoa</taxon>
        <taxon>Ecdysozoa</taxon>
        <taxon>Arthropoda</taxon>
        <taxon>Chelicerata</taxon>
        <taxon>Arachnida</taxon>
        <taxon>Acari</taxon>
        <taxon>Parasitiformes</taxon>
        <taxon>Ixodida</taxon>
        <taxon>Ixodoidea</taxon>
        <taxon>Ixodidae</taxon>
        <taxon>Haemaphysalinae</taxon>
        <taxon>Haemaphysalis</taxon>
    </lineage>
</organism>
<feature type="domain" description="HTH psq-type" evidence="2">
    <location>
        <begin position="3"/>
        <end position="54"/>
    </location>
</feature>
<evidence type="ECO:0000313" key="4">
    <source>
        <dbReference type="Proteomes" id="UP000821853"/>
    </source>
</evidence>
<name>A0A9J6H4Q0_HAELO</name>
<dbReference type="AlphaFoldDB" id="A0A9J6H4Q0"/>
<dbReference type="InterPro" id="IPR007889">
    <property type="entry name" value="HTH_Psq"/>
</dbReference>
<dbReference type="InterPro" id="IPR009057">
    <property type="entry name" value="Homeodomain-like_sf"/>
</dbReference>
<dbReference type="SUPFAM" id="SSF46689">
    <property type="entry name" value="Homeodomain-like"/>
    <property type="match status" value="1"/>
</dbReference>
<evidence type="ECO:0000256" key="1">
    <source>
        <dbReference type="ARBA" id="ARBA00004123"/>
    </source>
</evidence>
<reference evidence="3 4" key="1">
    <citation type="journal article" date="2020" name="Cell">
        <title>Large-Scale Comparative Analyses of Tick Genomes Elucidate Their Genetic Diversity and Vector Capacities.</title>
        <authorList>
            <consortium name="Tick Genome and Microbiome Consortium (TIGMIC)"/>
            <person name="Jia N."/>
            <person name="Wang J."/>
            <person name="Shi W."/>
            <person name="Du L."/>
            <person name="Sun Y."/>
            <person name="Zhan W."/>
            <person name="Jiang J.F."/>
            <person name="Wang Q."/>
            <person name="Zhang B."/>
            <person name="Ji P."/>
            <person name="Bell-Sakyi L."/>
            <person name="Cui X.M."/>
            <person name="Yuan T.T."/>
            <person name="Jiang B.G."/>
            <person name="Yang W.F."/>
            <person name="Lam T.T."/>
            <person name="Chang Q.C."/>
            <person name="Ding S.J."/>
            <person name="Wang X.J."/>
            <person name="Zhu J.G."/>
            <person name="Ruan X.D."/>
            <person name="Zhao L."/>
            <person name="Wei J.T."/>
            <person name="Ye R.Z."/>
            <person name="Que T.C."/>
            <person name="Du C.H."/>
            <person name="Zhou Y.H."/>
            <person name="Cheng J.X."/>
            <person name="Dai P.F."/>
            <person name="Guo W.B."/>
            <person name="Han X.H."/>
            <person name="Huang E.J."/>
            <person name="Li L.F."/>
            <person name="Wei W."/>
            <person name="Gao Y.C."/>
            <person name="Liu J.Z."/>
            <person name="Shao H.Z."/>
            <person name="Wang X."/>
            <person name="Wang C.C."/>
            <person name="Yang T.C."/>
            <person name="Huo Q.B."/>
            <person name="Li W."/>
            <person name="Chen H.Y."/>
            <person name="Chen S.E."/>
            <person name="Zhou L.G."/>
            <person name="Ni X.B."/>
            <person name="Tian J.H."/>
            <person name="Sheng Y."/>
            <person name="Liu T."/>
            <person name="Pan Y.S."/>
            <person name="Xia L.Y."/>
            <person name="Li J."/>
            <person name="Zhao F."/>
            <person name="Cao W.C."/>
        </authorList>
    </citation>
    <scope>NUCLEOTIDE SEQUENCE [LARGE SCALE GENOMIC DNA]</scope>
    <source>
        <strain evidence="3">HaeL-2018</strain>
    </source>
</reference>
<dbReference type="EMBL" id="JABSTR010000011">
    <property type="protein sequence ID" value="KAH9382291.1"/>
    <property type="molecule type" value="Genomic_DNA"/>
</dbReference>
<gene>
    <name evidence="3" type="ORF">HPB48_022613</name>
</gene>
<keyword evidence="4" id="KW-1185">Reference proteome</keyword>